<evidence type="ECO:0000256" key="2">
    <source>
        <dbReference type="SAM" id="Phobius"/>
    </source>
</evidence>
<evidence type="ECO:0000256" key="1">
    <source>
        <dbReference type="SAM" id="Coils"/>
    </source>
</evidence>
<dbReference type="OrthoDB" id="9777219at2"/>
<dbReference type="InterPro" id="IPR055396">
    <property type="entry name" value="DUF7088"/>
</dbReference>
<feature type="transmembrane region" description="Helical" evidence="2">
    <location>
        <begin position="596"/>
        <end position="618"/>
    </location>
</feature>
<evidence type="ECO:0000313" key="5">
    <source>
        <dbReference type="EMBL" id="TDR43029.1"/>
    </source>
</evidence>
<protein>
    <submittedName>
        <fullName evidence="5">ABC-type uncharacterized transport system involved in gliding motility auxiliary subunit</fullName>
    </submittedName>
</protein>
<dbReference type="AlphaFoldDB" id="A0A4V3DM58"/>
<dbReference type="Pfam" id="PF23357">
    <property type="entry name" value="DUF7088"/>
    <property type="match status" value="1"/>
</dbReference>
<sequence>MAFNRKTLTGSALLILAILFVAVVLISNLLFRGARMDLTQSNLYTLSEGTRNQLSKLEEPIQLTLYFSDKSTAEAASNDARALRGYYPRVRELLEEIAARSGGKIHLKVIDPLPFSEDEDNAVAAGIQGLPFGPAGENVFLGLVGSNSTSGEAKIPLFDPGRENLAEYDIAKLIHDLSVSKKPAVAFISSLPMTMGFDQATRQMRQPWAVYTELSQLFDLRQMNAAALKTIDKDINVVVLVHPKDLSDDALYAIDQFVLRGGHLLVFVDPNAELDESGADPENPQAAMLADKSSDLAKLFKAWGVDYARDKVVLDNAHALQIRVAQAAPPVRHLGILGFARKDLSSDDVITANLATINMSTVGYFELSKDSTAKLVPLIQSSDQSMAVSADRVKFLPDPAGLLAGFQPTGQPFVLAGRLEGEFKTAFPERSGADHLAQAKGRNAIVLFADTDMLSDRLWVEVQDFFGQRVMNAYANNGDLVINAVDNLAGDSDLISIRGRATSQRPFTRVEALKRQADTAFRKKEQDLQKELSETERKLTELQSAKSQDQAMVLSPEQKAELDNFLKRKVAIRKELRDVRRQLDADIEALGTRLKFLNILLVPLLLVIAALGFAGWSAKRRQAR</sequence>
<feature type="coiled-coil region" evidence="1">
    <location>
        <begin position="525"/>
        <end position="582"/>
    </location>
</feature>
<keyword evidence="1" id="KW-0175">Coiled coil</keyword>
<feature type="transmembrane region" description="Helical" evidence="2">
    <location>
        <begin position="12"/>
        <end position="31"/>
    </location>
</feature>
<keyword evidence="2" id="KW-0472">Membrane</keyword>
<dbReference type="Pfam" id="PF09822">
    <property type="entry name" value="ABC_transp_aux"/>
    <property type="match status" value="1"/>
</dbReference>
<gene>
    <name evidence="5" type="ORF">DFR29_10733</name>
</gene>
<feature type="domain" description="ABC-type uncharacterised transport system" evidence="3">
    <location>
        <begin position="182"/>
        <end position="484"/>
    </location>
</feature>
<keyword evidence="6" id="KW-1185">Reference proteome</keyword>
<keyword evidence="2" id="KW-0812">Transmembrane</keyword>
<comment type="caution">
    <text evidence="5">The sequence shown here is derived from an EMBL/GenBank/DDBJ whole genome shotgun (WGS) entry which is preliminary data.</text>
</comment>
<feature type="domain" description="DUF7088" evidence="4">
    <location>
        <begin position="41"/>
        <end position="145"/>
    </location>
</feature>
<reference evidence="5 6" key="1">
    <citation type="submission" date="2019-03" db="EMBL/GenBank/DDBJ databases">
        <title>Genomic Encyclopedia of Type Strains, Phase IV (KMG-IV): sequencing the most valuable type-strain genomes for metagenomic binning, comparative biology and taxonomic classification.</title>
        <authorList>
            <person name="Goeker M."/>
        </authorList>
    </citation>
    <scope>NUCLEOTIDE SEQUENCE [LARGE SCALE GENOMIC DNA]</scope>
    <source>
        <strain evidence="5 6">DSM 21667</strain>
    </source>
</reference>
<proteinExistence type="predicted"/>
<name>A0A4V3DM58_9GAMM</name>
<organism evidence="5 6">
    <name type="scientific">Tahibacter aquaticus</name>
    <dbReference type="NCBI Taxonomy" id="520092"/>
    <lineage>
        <taxon>Bacteria</taxon>
        <taxon>Pseudomonadati</taxon>
        <taxon>Pseudomonadota</taxon>
        <taxon>Gammaproteobacteria</taxon>
        <taxon>Lysobacterales</taxon>
        <taxon>Rhodanobacteraceae</taxon>
        <taxon>Tahibacter</taxon>
    </lineage>
</organism>
<accession>A0A4V3DM58</accession>
<dbReference type="Proteomes" id="UP000295293">
    <property type="component" value="Unassembled WGS sequence"/>
</dbReference>
<dbReference type="RefSeq" id="WP_133818950.1">
    <property type="nucleotide sequence ID" value="NZ_SNZH01000007.1"/>
</dbReference>
<keyword evidence="2" id="KW-1133">Transmembrane helix</keyword>
<evidence type="ECO:0000259" key="3">
    <source>
        <dbReference type="Pfam" id="PF09822"/>
    </source>
</evidence>
<dbReference type="InterPro" id="IPR019196">
    <property type="entry name" value="ABC_transp_unknown"/>
</dbReference>
<dbReference type="EMBL" id="SNZH01000007">
    <property type="protein sequence ID" value="TDR43029.1"/>
    <property type="molecule type" value="Genomic_DNA"/>
</dbReference>
<evidence type="ECO:0000313" key="6">
    <source>
        <dbReference type="Proteomes" id="UP000295293"/>
    </source>
</evidence>
<evidence type="ECO:0000259" key="4">
    <source>
        <dbReference type="Pfam" id="PF23357"/>
    </source>
</evidence>